<protein>
    <submittedName>
        <fullName evidence="2">Uncharacterized protein</fullName>
    </submittedName>
</protein>
<sequence length="313" mass="35546">MWKEEMQPVSTKEYNGSVNTRTQFGEHHKGYSFDMAANSYYNGNIPMAHEQEQHLLAHSVPPSGHQSNQSPPLKPLHLVPQTNYQHGQASFEKFEDLQHAQQEDAHLKARIRRFRMLSRVLSFVISIGVLAPITMTLTKFLHTQNVYHNVSHSDGTTVSRTAWAKDSKVWPTYSYFGVAAISVILNFSTIFSYRFGISKANSFSYITSMFSWAVMLGNLVVWSVAAGVYRSEKDKHGKSNDLWGWTCSPGARAIQKEFAGEIDFNRFCNVQSASWYVGLVQVAASLLTVVVYVLVFRRRESKRRVQRLSVLAQ</sequence>
<feature type="transmembrane region" description="Helical" evidence="1">
    <location>
        <begin position="120"/>
        <end position="141"/>
    </location>
</feature>
<name>A0A8H7JBC9_9PLEO</name>
<organism evidence="2 3">
    <name type="scientific">Ascochyta lentis</name>
    <dbReference type="NCBI Taxonomy" id="205686"/>
    <lineage>
        <taxon>Eukaryota</taxon>
        <taxon>Fungi</taxon>
        <taxon>Dikarya</taxon>
        <taxon>Ascomycota</taxon>
        <taxon>Pezizomycotina</taxon>
        <taxon>Dothideomycetes</taxon>
        <taxon>Pleosporomycetidae</taxon>
        <taxon>Pleosporales</taxon>
        <taxon>Pleosporineae</taxon>
        <taxon>Didymellaceae</taxon>
        <taxon>Ascochyta</taxon>
    </lineage>
</organism>
<evidence type="ECO:0000256" key="1">
    <source>
        <dbReference type="SAM" id="Phobius"/>
    </source>
</evidence>
<reference evidence="2" key="2">
    <citation type="submission" date="2020-09" db="EMBL/GenBank/DDBJ databases">
        <title>Reference genome assembly for Australian Ascochyta lentis isolate Al4.</title>
        <authorList>
            <person name="Lee R.C."/>
            <person name="Farfan-Caceres L.M."/>
            <person name="Debler J.W."/>
            <person name="Williams A.H."/>
            <person name="Henares B.M."/>
        </authorList>
    </citation>
    <scope>NUCLEOTIDE SEQUENCE</scope>
    <source>
        <strain evidence="2">Al4</strain>
    </source>
</reference>
<accession>A0A8H7JBC9</accession>
<keyword evidence="1" id="KW-0812">Transmembrane</keyword>
<dbReference type="OrthoDB" id="5371583at2759"/>
<dbReference type="AlphaFoldDB" id="A0A8H7JBC9"/>
<dbReference type="PANTHER" id="PTHR42069">
    <property type="entry name" value="HYPHAL ANASTAMOSIS-8 PROTEIN"/>
    <property type="match status" value="1"/>
</dbReference>
<proteinExistence type="predicted"/>
<evidence type="ECO:0000313" key="2">
    <source>
        <dbReference type="EMBL" id="KAF9701565.1"/>
    </source>
</evidence>
<gene>
    <name evidence="2" type="ORF">EKO04_000500</name>
</gene>
<keyword evidence="1" id="KW-1133">Transmembrane helix</keyword>
<dbReference type="EMBL" id="RZGK01000002">
    <property type="protein sequence ID" value="KAF9701565.1"/>
    <property type="molecule type" value="Genomic_DNA"/>
</dbReference>
<comment type="caution">
    <text evidence="2">The sequence shown here is derived from an EMBL/GenBank/DDBJ whole genome shotgun (WGS) entry which is preliminary data.</text>
</comment>
<feature type="transmembrane region" description="Helical" evidence="1">
    <location>
        <begin position="273"/>
        <end position="295"/>
    </location>
</feature>
<feature type="transmembrane region" description="Helical" evidence="1">
    <location>
        <begin position="205"/>
        <end position="229"/>
    </location>
</feature>
<dbReference type="PANTHER" id="PTHR42069:SF1">
    <property type="entry name" value="MARVEL DOMAIN-CONTAINING PROTEIN"/>
    <property type="match status" value="1"/>
</dbReference>
<reference evidence="2" key="1">
    <citation type="submission" date="2018-12" db="EMBL/GenBank/DDBJ databases">
        <authorList>
            <person name="Syme R.A."/>
            <person name="Farfan-Caceres L."/>
            <person name="Lichtenzveig J."/>
        </authorList>
    </citation>
    <scope>NUCLEOTIDE SEQUENCE</scope>
    <source>
        <strain evidence="2">Al4</strain>
    </source>
</reference>
<feature type="transmembrane region" description="Helical" evidence="1">
    <location>
        <begin position="173"/>
        <end position="193"/>
    </location>
</feature>
<dbReference type="Proteomes" id="UP000651452">
    <property type="component" value="Unassembled WGS sequence"/>
</dbReference>
<keyword evidence="1" id="KW-0472">Membrane</keyword>
<evidence type="ECO:0000313" key="3">
    <source>
        <dbReference type="Proteomes" id="UP000651452"/>
    </source>
</evidence>
<keyword evidence="3" id="KW-1185">Reference proteome</keyword>